<accession>A0ABV3FYH9</accession>
<keyword evidence="3" id="KW-0378">Hydrolase</keyword>
<reference evidence="3 4" key="1">
    <citation type="submission" date="2024-06" db="EMBL/GenBank/DDBJ databases">
        <title>The Natural Products Discovery Center: Release of the First 8490 Sequenced Strains for Exploring Actinobacteria Biosynthetic Diversity.</title>
        <authorList>
            <person name="Kalkreuter E."/>
            <person name="Kautsar S.A."/>
            <person name="Yang D."/>
            <person name="Bader C.D."/>
            <person name="Teijaro C.N."/>
            <person name="Fluegel L."/>
            <person name="Davis C.M."/>
            <person name="Simpson J.R."/>
            <person name="Lauterbach L."/>
            <person name="Steele A.D."/>
            <person name="Gui C."/>
            <person name="Meng S."/>
            <person name="Li G."/>
            <person name="Viehrig K."/>
            <person name="Ye F."/>
            <person name="Su P."/>
            <person name="Kiefer A.F."/>
            <person name="Nichols A."/>
            <person name="Cepeda A.J."/>
            <person name="Yan W."/>
            <person name="Fan B."/>
            <person name="Jiang Y."/>
            <person name="Adhikari A."/>
            <person name="Zheng C.-J."/>
            <person name="Schuster L."/>
            <person name="Cowan T.M."/>
            <person name="Smanski M.J."/>
            <person name="Chevrette M.G."/>
            <person name="De Carvalho L.P.S."/>
            <person name="Shen B."/>
        </authorList>
    </citation>
    <scope>NUCLEOTIDE SEQUENCE [LARGE SCALE GENOMIC DNA]</scope>
    <source>
        <strain evidence="3 4">NPDC050403</strain>
    </source>
</reference>
<dbReference type="SUPFAM" id="SSF53474">
    <property type="entry name" value="alpha/beta-Hydrolases"/>
    <property type="match status" value="1"/>
</dbReference>
<feature type="region of interest" description="Disordered" evidence="1">
    <location>
        <begin position="45"/>
        <end position="66"/>
    </location>
</feature>
<sequence length="218" mass="24158">MTEPHASGLLEIGDGNRIYWESCGNPDGKPRVVLHGGPGQGCDERMRAGEGPARSVPGRAPRSARVQRGHAADPFIGWLANTTAHLVADLELLREHLGVGRWLLRGGSWGVTLALPYPLRYPHQVSEIVLSSIFTARPGEIDRLYGGVGRFYPEEYRRFTARARGTDEELRVAPSGRGLWVVGIEPRHLSRSRIRPPTLSTNVIRIVGFAVRTRRDRC</sequence>
<keyword evidence="4" id="KW-1185">Reference proteome</keyword>
<evidence type="ECO:0000259" key="2">
    <source>
        <dbReference type="Pfam" id="PF00561"/>
    </source>
</evidence>
<dbReference type="PANTHER" id="PTHR43722:SF1">
    <property type="entry name" value="PROLINE IMINOPEPTIDASE"/>
    <property type="match status" value="1"/>
</dbReference>
<protein>
    <submittedName>
        <fullName evidence="3">Alpha/beta fold hydrolase</fullName>
    </submittedName>
</protein>
<dbReference type="Gene3D" id="3.40.50.1820">
    <property type="entry name" value="alpha/beta hydrolase"/>
    <property type="match status" value="1"/>
</dbReference>
<comment type="caution">
    <text evidence="3">The sequence shown here is derived from an EMBL/GenBank/DDBJ whole genome shotgun (WGS) entry which is preliminary data.</text>
</comment>
<dbReference type="Pfam" id="PF00561">
    <property type="entry name" value="Abhydrolase_1"/>
    <property type="match status" value="1"/>
</dbReference>
<dbReference type="EMBL" id="JBFAKC010000010">
    <property type="protein sequence ID" value="MEV0710285.1"/>
    <property type="molecule type" value="Genomic_DNA"/>
</dbReference>
<dbReference type="GO" id="GO:0016787">
    <property type="term" value="F:hydrolase activity"/>
    <property type="evidence" value="ECO:0007669"/>
    <property type="project" value="UniProtKB-KW"/>
</dbReference>
<name>A0ABV3FYH9_9NOCA</name>
<feature type="domain" description="AB hydrolase-1" evidence="2">
    <location>
        <begin position="67"/>
        <end position="163"/>
    </location>
</feature>
<proteinExistence type="predicted"/>
<evidence type="ECO:0000313" key="4">
    <source>
        <dbReference type="Proteomes" id="UP001551695"/>
    </source>
</evidence>
<evidence type="ECO:0000256" key="1">
    <source>
        <dbReference type="SAM" id="MobiDB-lite"/>
    </source>
</evidence>
<evidence type="ECO:0000313" key="3">
    <source>
        <dbReference type="EMBL" id="MEV0710285.1"/>
    </source>
</evidence>
<organism evidence="3 4">
    <name type="scientific">Nocardia aurea</name>
    <dbReference type="NCBI Taxonomy" id="2144174"/>
    <lineage>
        <taxon>Bacteria</taxon>
        <taxon>Bacillati</taxon>
        <taxon>Actinomycetota</taxon>
        <taxon>Actinomycetes</taxon>
        <taxon>Mycobacteriales</taxon>
        <taxon>Nocardiaceae</taxon>
        <taxon>Nocardia</taxon>
    </lineage>
</organism>
<dbReference type="Proteomes" id="UP001551695">
    <property type="component" value="Unassembled WGS sequence"/>
</dbReference>
<dbReference type="InterPro" id="IPR005944">
    <property type="entry name" value="Pro_iminopeptidase"/>
</dbReference>
<dbReference type="InterPro" id="IPR029058">
    <property type="entry name" value="AB_hydrolase_fold"/>
</dbReference>
<dbReference type="RefSeq" id="WP_357786098.1">
    <property type="nucleotide sequence ID" value="NZ_JBFAKC010000010.1"/>
</dbReference>
<dbReference type="PANTHER" id="PTHR43722">
    <property type="entry name" value="PROLINE IMINOPEPTIDASE"/>
    <property type="match status" value="1"/>
</dbReference>
<dbReference type="InterPro" id="IPR000073">
    <property type="entry name" value="AB_hydrolase_1"/>
</dbReference>
<gene>
    <name evidence="3" type="ORF">AB0I48_22200</name>
</gene>